<dbReference type="SMART" id="SM00342">
    <property type="entry name" value="HTH_ARAC"/>
    <property type="match status" value="1"/>
</dbReference>
<dbReference type="InterPro" id="IPR018062">
    <property type="entry name" value="HTH_AraC-typ_CS"/>
</dbReference>
<keyword evidence="3" id="KW-0804">Transcription</keyword>
<dbReference type="SUPFAM" id="SSF46689">
    <property type="entry name" value="Homeodomain-like"/>
    <property type="match status" value="2"/>
</dbReference>
<organism evidence="5 6">
    <name type="scientific">Rhizobium giardinii</name>
    <dbReference type="NCBI Taxonomy" id="56731"/>
    <lineage>
        <taxon>Bacteria</taxon>
        <taxon>Pseudomonadati</taxon>
        <taxon>Pseudomonadota</taxon>
        <taxon>Alphaproteobacteria</taxon>
        <taxon>Hyphomicrobiales</taxon>
        <taxon>Rhizobiaceae</taxon>
        <taxon>Rhizobium/Agrobacterium group</taxon>
        <taxon>Rhizobium</taxon>
    </lineage>
</organism>
<dbReference type="GO" id="GO:0003700">
    <property type="term" value="F:DNA-binding transcription factor activity"/>
    <property type="evidence" value="ECO:0007669"/>
    <property type="project" value="InterPro"/>
</dbReference>
<dbReference type="InterPro" id="IPR020449">
    <property type="entry name" value="Tscrpt_reg_AraC-type_HTH"/>
</dbReference>
<dbReference type="PANTHER" id="PTHR47504">
    <property type="entry name" value="RIGHT ORIGIN-BINDING PROTEIN"/>
    <property type="match status" value="1"/>
</dbReference>
<dbReference type="Pfam" id="PF06445">
    <property type="entry name" value="GyrI-like"/>
    <property type="match status" value="1"/>
</dbReference>
<dbReference type="PANTHER" id="PTHR47504:SF5">
    <property type="entry name" value="RIGHT ORIGIN-BINDING PROTEIN"/>
    <property type="match status" value="1"/>
</dbReference>
<evidence type="ECO:0000256" key="1">
    <source>
        <dbReference type="ARBA" id="ARBA00023015"/>
    </source>
</evidence>
<dbReference type="Proteomes" id="UP000585507">
    <property type="component" value="Unassembled WGS sequence"/>
</dbReference>
<accession>A0A7W8U9W1</accession>
<dbReference type="PROSITE" id="PS00041">
    <property type="entry name" value="HTH_ARAC_FAMILY_1"/>
    <property type="match status" value="1"/>
</dbReference>
<protein>
    <submittedName>
        <fullName evidence="5">AraC family transcriptional regulator</fullName>
    </submittedName>
</protein>
<keyword evidence="2" id="KW-0238">DNA-binding</keyword>
<evidence type="ECO:0000259" key="4">
    <source>
        <dbReference type="PROSITE" id="PS01124"/>
    </source>
</evidence>
<comment type="caution">
    <text evidence="5">The sequence shown here is derived from an EMBL/GenBank/DDBJ whole genome shotgun (WGS) entry which is preliminary data.</text>
</comment>
<sequence>MNAIGKAVWFIESHFASDITLEDVAETAGLSRYHLSRVFGLTTGRSISEYIRARRLSAAALSLAGGAPNILAVALDAGYNSHEAFTRAFRDHFGVTPEEVRNRGHLGDLDLMEPIRMDTTPLPKLEEPRFETTPAMLMAGLQQTYSHGGNAGIPSQWQQFNVYFGEIPSQIGNVAYGICTQADGQDGSFQYMTAVEVRATDGLPAGFESLKLPAQTYAVFAHRGHISSIQATCHAIFAEWLPASGYEHAGLPDLMERYDDRFDVRTGTGLTEIWIPVTN</sequence>
<evidence type="ECO:0000313" key="6">
    <source>
        <dbReference type="Proteomes" id="UP000585507"/>
    </source>
</evidence>
<dbReference type="SMART" id="SM00871">
    <property type="entry name" value="AraC_E_bind"/>
    <property type="match status" value="1"/>
</dbReference>
<dbReference type="InterPro" id="IPR018060">
    <property type="entry name" value="HTH_AraC"/>
</dbReference>
<evidence type="ECO:0000256" key="3">
    <source>
        <dbReference type="ARBA" id="ARBA00023163"/>
    </source>
</evidence>
<dbReference type="AlphaFoldDB" id="A0A7W8U9W1"/>
<dbReference type="PROSITE" id="PS01124">
    <property type="entry name" value="HTH_ARAC_FAMILY_2"/>
    <property type="match status" value="1"/>
</dbReference>
<feature type="domain" description="HTH araC/xylS-type" evidence="4">
    <location>
        <begin position="5"/>
        <end position="103"/>
    </location>
</feature>
<keyword evidence="1" id="KW-0805">Transcription regulation</keyword>
<reference evidence="5 6" key="1">
    <citation type="submission" date="2020-08" db="EMBL/GenBank/DDBJ databases">
        <title>Genomic Encyclopedia of Type Strains, Phase IV (KMG-V): Genome sequencing to study the core and pangenomes of soil and plant-associated prokaryotes.</title>
        <authorList>
            <person name="Whitman W."/>
        </authorList>
    </citation>
    <scope>NUCLEOTIDE SEQUENCE [LARGE SCALE GENOMIC DNA]</scope>
    <source>
        <strain evidence="5 6">SEMIA 4084</strain>
    </source>
</reference>
<dbReference type="InterPro" id="IPR029442">
    <property type="entry name" value="GyrI-like"/>
</dbReference>
<evidence type="ECO:0000256" key="2">
    <source>
        <dbReference type="ARBA" id="ARBA00023125"/>
    </source>
</evidence>
<dbReference type="Gene3D" id="1.10.10.60">
    <property type="entry name" value="Homeodomain-like"/>
    <property type="match status" value="2"/>
</dbReference>
<dbReference type="PRINTS" id="PR00032">
    <property type="entry name" value="HTHARAC"/>
</dbReference>
<dbReference type="Pfam" id="PF12833">
    <property type="entry name" value="HTH_18"/>
    <property type="match status" value="1"/>
</dbReference>
<dbReference type="InterPro" id="IPR010499">
    <property type="entry name" value="AraC_E-bd"/>
</dbReference>
<dbReference type="InterPro" id="IPR011256">
    <property type="entry name" value="Reg_factor_effector_dom_sf"/>
</dbReference>
<name>A0A7W8U9W1_9HYPH</name>
<dbReference type="SUPFAM" id="SSF55136">
    <property type="entry name" value="Probable bacterial effector-binding domain"/>
    <property type="match status" value="1"/>
</dbReference>
<dbReference type="EMBL" id="JACHBK010000004">
    <property type="protein sequence ID" value="MBB5535447.1"/>
    <property type="molecule type" value="Genomic_DNA"/>
</dbReference>
<evidence type="ECO:0000313" key="5">
    <source>
        <dbReference type="EMBL" id="MBB5535447.1"/>
    </source>
</evidence>
<gene>
    <name evidence="5" type="ORF">GGD55_002141</name>
</gene>
<dbReference type="InterPro" id="IPR050959">
    <property type="entry name" value="MarA-like"/>
</dbReference>
<dbReference type="Gene3D" id="3.20.80.10">
    <property type="entry name" value="Regulatory factor, effector binding domain"/>
    <property type="match status" value="1"/>
</dbReference>
<dbReference type="RefSeq" id="WP_018328018.1">
    <property type="nucleotide sequence ID" value="NZ_JACHBK010000004.1"/>
</dbReference>
<proteinExistence type="predicted"/>
<dbReference type="GO" id="GO:0043565">
    <property type="term" value="F:sequence-specific DNA binding"/>
    <property type="evidence" value="ECO:0007669"/>
    <property type="project" value="InterPro"/>
</dbReference>
<keyword evidence="6" id="KW-1185">Reference proteome</keyword>
<dbReference type="InterPro" id="IPR009057">
    <property type="entry name" value="Homeodomain-like_sf"/>
</dbReference>